<accession>A0A2S8AFU1</accession>
<dbReference type="OrthoDB" id="1031446at2"/>
<dbReference type="InterPro" id="IPR029088">
    <property type="entry name" value="Imm12"/>
</dbReference>
<feature type="domain" description="Immunity protein 12" evidence="1">
    <location>
        <begin position="1"/>
        <end position="130"/>
    </location>
</feature>
<organism evidence="2 3">
    <name type="scientific">Apibacter adventoris</name>
    <dbReference type="NCBI Taxonomy" id="1679466"/>
    <lineage>
        <taxon>Bacteria</taxon>
        <taxon>Pseudomonadati</taxon>
        <taxon>Bacteroidota</taxon>
        <taxon>Flavobacteriia</taxon>
        <taxon>Flavobacteriales</taxon>
        <taxon>Weeksellaceae</taxon>
        <taxon>Apibacter</taxon>
    </lineage>
</organism>
<proteinExistence type="predicted"/>
<keyword evidence="3" id="KW-1185">Reference proteome</keyword>
<dbReference type="Proteomes" id="UP000238042">
    <property type="component" value="Unassembled WGS sequence"/>
</dbReference>
<dbReference type="AlphaFoldDB" id="A0A2S8AFU1"/>
<gene>
    <name evidence="2" type="ORF">C4S77_00100</name>
</gene>
<sequence length="140" mass="16448">MDIYLNSAFGGESKAKNTLFSLNIVIRKSLKKVFNDFHIEKVKEIEFYLGFNGDLTKYKETSGIYSPRYSSKKESFVVNIIFDDTKWGDNQIENKRIFITELETYFFDAGVILNNKLKKIKIEFNLNEYKARIKKALYNV</sequence>
<comment type="caution">
    <text evidence="2">The sequence shown here is derived from an EMBL/GenBank/DDBJ whole genome shotgun (WGS) entry which is preliminary data.</text>
</comment>
<reference evidence="2 3" key="1">
    <citation type="submission" date="2018-02" db="EMBL/GenBank/DDBJ databases">
        <title>Genome sequences of Apibacter spp., gut symbionts of Asian honey bees.</title>
        <authorList>
            <person name="Kwong W.K."/>
            <person name="Steele M.I."/>
            <person name="Moran N.A."/>
        </authorList>
    </citation>
    <scope>NUCLEOTIDE SEQUENCE [LARGE SCALE GENOMIC DNA]</scope>
    <source>
        <strain evidence="3">wkB301</strain>
    </source>
</reference>
<protein>
    <recommendedName>
        <fullName evidence="1">Immunity protein 12 domain-containing protein</fullName>
    </recommendedName>
</protein>
<name>A0A2S8AFU1_9FLAO</name>
<evidence type="ECO:0000259" key="1">
    <source>
        <dbReference type="Pfam" id="PF15560"/>
    </source>
</evidence>
<dbReference type="RefSeq" id="WP_105245177.1">
    <property type="nucleotide sequence ID" value="NZ_PSZM01000001.1"/>
</dbReference>
<dbReference type="EMBL" id="PSZM01000001">
    <property type="protein sequence ID" value="PQL95245.1"/>
    <property type="molecule type" value="Genomic_DNA"/>
</dbReference>
<dbReference type="Pfam" id="PF15560">
    <property type="entry name" value="Imm12"/>
    <property type="match status" value="1"/>
</dbReference>
<evidence type="ECO:0000313" key="3">
    <source>
        <dbReference type="Proteomes" id="UP000238042"/>
    </source>
</evidence>
<evidence type="ECO:0000313" key="2">
    <source>
        <dbReference type="EMBL" id="PQL95245.1"/>
    </source>
</evidence>